<proteinExistence type="predicted"/>
<dbReference type="InterPro" id="IPR011009">
    <property type="entry name" value="Kinase-like_dom_sf"/>
</dbReference>
<keyword evidence="2" id="KW-1185">Reference proteome</keyword>
<sequence length="414" mass="47135">MIKDYPLKIELPINEWQEVMEPLLDLQDNLLQMSNFASTTDLLDCDECTVFHLLRELLHLGLHLGMFQGEDDDASIQSVMNVRKRRGVVSSTTNKRKKKILKRKDADGILLSLFAQLPEIMENSSPNEQLIKLLNDILHFESSEIARRVRFVSDAQKLVDLLVYLIDEKNALNRIQPDATRKATLLALDVFARAPILPSSPFLHGDNKLHPHPWTDGIPIQILSQTIFAGRILDRRYIVPVLVVERGFKGKDGVWLVSGDAGGNDLPMEEWRQSSIPSSMRAQVMLGLAKAIQYFHSMGIVLHGEFGSNDVFLDSALHPKIRCLCSFSRIPLEQSSKAWFSPTDNIFSFGCLFYELFSVVDTKPSSSTKQRRHLIADRPYKYVWQLIQECCAEDLGNRPTMDEIVQEIESWTID</sequence>
<accession>A0A0C2W2U2</accession>
<evidence type="ECO:0000313" key="2">
    <source>
        <dbReference type="Proteomes" id="UP000054549"/>
    </source>
</evidence>
<evidence type="ECO:0000313" key="1">
    <source>
        <dbReference type="EMBL" id="KIL55407.1"/>
    </source>
</evidence>
<evidence type="ECO:0008006" key="3">
    <source>
        <dbReference type="Google" id="ProtNLM"/>
    </source>
</evidence>
<dbReference type="OrthoDB" id="26722at2759"/>
<dbReference type="HOGENOM" id="CLU_652077_0_0_1"/>
<organism evidence="1 2">
    <name type="scientific">Amanita muscaria (strain Koide BX008)</name>
    <dbReference type="NCBI Taxonomy" id="946122"/>
    <lineage>
        <taxon>Eukaryota</taxon>
        <taxon>Fungi</taxon>
        <taxon>Dikarya</taxon>
        <taxon>Basidiomycota</taxon>
        <taxon>Agaricomycotina</taxon>
        <taxon>Agaricomycetes</taxon>
        <taxon>Agaricomycetidae</taxon>
        <taxon>Agaricales</taxon>
        <taxon>Pluteineae</taxon>
        <taxon>Amanitaceae</taxon>
        <taxon>Amanita</taxon>
    </lineage>
</organism>
<dbReference type="AlphaFoldDB" id="A0A0C2W2U2"/>
<protein>
    <recommendedName>
        <fullName evidence="3">Protein kinase domain-containing protein</fullName>
    </recommendedName>
</protein>
<dbReference type="Gene3D" id="1.10.510.10">
    <property type="entry name" value="Transferase(Phosphotransferase) domain 1"/>
    <property type="match status" value="1"/>
</dbReference>
<name>A0A0C2W2U2_AMAMK</name>
<dbReference type="SUPFAM" id="SSF56112">
    <property type="entry name" value="Protein kinase-like (PK-like)"/>
    <property type="match status" value="1"/>
</dbReference>
<dbReference type="InParanoid" id="A0A0C2W2U2"/>
<dbReference type="Proteomes" id="UP000054549">
    <property type="component" value="Unassembled WGS sequence"/>
</dbReference>
<dbReference type="EMBL" id="KN818521">
    <property type="protein sequence ID" value="KIL55407.1"/>
    <property type="molecule type" value="Genomic_DNA"/>
</dbReference>
<reference evidence="1 2" key="1">
    <citation type="submission" date="2014-04" db="EMBL/GenBank/DDBJ databases">
        <title>Evolutionary Origins and Diversification of the Mycorrhizal Mutualists.</title>
        <authorList>
            <consortium name="DOE Joint Genome Institute"/>
            <consortium name="Mycorrhizal Genomics Consortium"/>
            <person name="Kohler A."/>
            <person name="Kuo A."/>
            <person name="Nagy L.G."/>
            <person name="Floudas D."/>
            <person name="Copeland A."/>
            <person name="Barry K.W."/>
            <person name="Cichocki N."/>
            <person name="Veneault-Fourrey C."/>
            <person name="LaButti K."/>
            <person name="Lindquist E.A."/>
            <person name="Lipzen A."/>
            <person name="Lundell T."/>
            <person name="Morin E."/>
            <person name="Murat C."/>
            <person name="Riley R."/>
            <person name="Ohm R."/>
            <person name="Sun H."/>
            <person name="Tunlid A."/>
            <person name="Henrissat B."/>
            <person name="Grigoriev I.V."/>
            <person name="Hibbett D.S."/>
            <person name="Martin F."/>
        </authorList>
    </citation>
    <scope>NUCLEOTIDE SEQUENCE [LARGE SCALE GENOMIC DNA]</scope>
    <source>
        <strain evidence="1 2">Koide BX008</strain>
    </source>
</reference>
<gene>
    <name evidence="1" type="ORF">M378DRAFT_173659</name>
</gene>